<dbReference type="Pfam" id="PF14103">
    <property type="entry name" value="DUF4276"/>
    <property type="match status" value="1"/>
</dbReference>
<dbReference type="Proteomes" id="UP000664034">
    <property type="component" value="Unassembled WGS sequence"/>
</dbReference>
<organism evidence="1 2">
    <name type="scientific">Fibrella rubiginis</name>
    <dbReference type="NCBI Taxonomy" id="2817060"/>
    <lineage>
        <taxon>Bacteria</taxon>
        <taxon>Pseudomonadati</taxon>
        <taxon>Bacteroidota</taxon>
        <taxon>Cytophagia</taxon>
        <taxon>Cytophagales</taxon>
        <taxon>Spirosomataceae</taxon>
        <taxon>Fibrella</taxon>
    </lineage>
</organism>
<evidence type="ECO:0000313" key="1">
    <source>
        <dbReference type="EMBL" id="MBO0938742.1"/>
    </source>
</evidence>
<dbReference type="AlphaFoldDB" id="A0A939GGK3"/>
<evidence type="ECO:0000313" key="2">
    <source>
        <dbReference type="Proteomes" id="UP000664034"/>
    </source>
</evidence>
<keyword evidence="2" id="KW-1185">Reference proteome</keyword>
<dbReference type="InterPro" id="IPR025455">
    <property type="entry name" value="DUF4276"/>
</dbReference>
<reference evidence="1" key="1">
    <citation type="submission" date="2021-03" db="EMBL/GenBank/DDBJ databases">
        <title>Fibrella sp. HMF5335 genome sequencing and assembly.</title>
        <authorList>
            <person name="Kang H."/>
            <person name="Kim H."/>
            <person name="Bae S."/>
            <person name="Joh K."/>
        </authorList>
    </citation>
    <scope>NUCLEOTIDE SEQUENCE</scope>
    <source>
        <strain evidence="1">HMF5335</strain>
    </source>
</reference>
<name>A0A939GGK3_9BACT</name>
<comment type="caution">
    <text evidence="1">The sequence shown here is derived from an EMBL/GenBank/DDBJ whole genome shotgun (WGS) entry which is preliminary data.</text>
</comment>
<protein>
    <submittedName>
        <fullName evidence="1">DUF4276 family protein</fullName>
    </submittedName>
</protein>
<sequence length="196" mass="21781">MVKIGIIVEGDCERIVLKSIAFYRYLEMHQIQLVDDVINIGGKGNLKQSSKRMPSQVQALRDLGAEHVVVLRDLDEAESLESVDRIKAEVYQAGDVSTCLAIQELEAWFLADSVTLSLLFNASFYCEQPQVINKPANYLSALRTNYTGRGISDKKGFASAMINNGFTIERAAEHPNCPSARYFLTKLQTIASATFL</sequence>
<gene>
    <name evidence="1" type="ORF">J2I47_19480</name>
</gene>
<accession>A0A939GGK3</accession>
<dbReference type="EMBL" id="JAFMYV010000010">
    <property type="protein sequence ID" value="MBO0938742.1"/>
    <property type="molecule type" value="Genomic_DNA"/>
</dbReference>
<proteinExistence type="predicted"/>